<evidence type="ECO:0000256" key="5">
    <source>
        <dbReference type="SAM" id="MobiDB-lite"/>
    </source>
</evidence>
<evidence type="ECO:0000256" key="3">
    <source>
        <dbReference type="ARBA" id="ARBA00022801"/>
    </source>
</evidence>
<gene>
    <name evidence="8" type="primary">LOC107427758</name>
</gene>
<evidence type="ECO:0000256" key="4">
    <source>
        <dbReference type="ARBA" id="ARBA00022829"/>
    </source>
</evidence>
<proteinExistence type="predicted"/>
<keyword evidence="7" id="KW-1185">Reference proteome</keyword>
<dbReference type="GO" id="GO:0072686">
    <property type="term" value="C:mitotic spindle"/>
    <property type="evidence" value="ECO:0007669"/>
    <property type="project" value="TreeGrafter"/>
</dbReference>
<evidence type="ECO:0000256" key="2">
    <source>
        <dbReference type="ARBA" id="ARBA00012489"/>
    </source>
</evidence>
<dbReference type="GO" id="GO:0004197">
    <property type="term" value="F:cysteine-type endopeptidase activity"/>
    <property type="evidence" value="ECO:0007669"/>
    <property type="project" value="InterPro"/>
</dbReference>
<dbReference type="PROSITE" id="PS51700">
    <property type="entry name" value="SEPARIN"/>
    <property type="match status" value="1"/>
</dbReference>
<dbReference type="InterPro" id="IPR056933">
    <property type="entry name" value="TPR_ESP1"/>
</dbReference>
<keyword evidence="4" id="KW-0159">Chromosome partition</keyword>
<evidence type="ECO:0000256" key="1">
    <source>
        <dbReference type="ARBA" id="ARBA00000451"/>
    </source>
</evidence>
<dbReference type="GeneID" id="107427758"/>
<sequence>MASTTEASLLSELESPSCSQGIHSLFSDYLHPFSDLKNPKKTKISAKSKTTDQSSIRSLAKTFLPFLNRALSILPKRLADPSKFGGGGADDKLALEMFEIYRLCLDCLESLASQLSCKPYSVQLQRVRMVHCLEAWGKFKEAENQGFRILKELKAIDFGGKVVKCQGRLLPDIDKGGGDKDFVCLVVEIVVTLVKCVTMGRSKDGGDYRKVIRLVEEVRTWFRVLDANAYEKLQRVLVTYLSRCTLFLVGEIPSFDEDLIHALCFTTMAEYSKSSMKDQVYKFAHRICSSLFSLQENRSSLIIDMLICVLESVARETKVEEENNGIEFVEFVAYCANKCQTNTNFCSNIGAHLNKIASYFHQVRTPFHLILRLYATGLFFISFIMKSRSGDLTCSGGVTRLLHDNVDILQNLSTLLGSLESFFHVGCKETCVSSRVDSKDSVCQVCSLSICDRKASMHWTQKSGKAHLLSYLNAYLNALKFLCLPLAELVNSEKKTILSEHEASSVSNGICKIQDAFYQFSDVFFLYKRCRCTYEGERSGFDENSMHAVAVAAFIVSIRTKHKMENSVAMFNDMISSEWIQPHGLKHLSTSLYNTGVILYRNDQLKEASKALKLCCRASWTCAVRLCEMFVHKSKGLDGDLSEDAILDFVNESCRRTAFLLDVLHQCDSQKIERTIVESLEKWSIAADVFRRLAGPMSMVKQWVKIECKYHKELNGEDIGPTLYRALSSSEKMSKRTVGIILEQELVAYEEMNVLYPELCEKMQMKIIGFLLQEVYVTQDNLLEKSRILVRKGRMLRNKGNDGLGDCIQCLSEAIALLEIFGETYSCGVPPSHELAVVYCLRALCSQEFQPDSKQIFEDITAALNLWSSISTQDHFSANDKYFAKSENVMLLIYNIIDLLSMKGFMEFHPDIYKLMIRLFQWNNVPSEKLLAILWECRRTGHGLCISPVNEAFIMSLLDHYGEHSRSIDYWTSCLQGSQPLLIGLQHNFSFLFGNFAWGSNDHESSFRPDITVDEVEESAFQLISSASVSSRSSFIAAYLFYDLSERLISNGQLIKALFYAKEAHRLRSKLFQEKFMYSVGQQAEKCHETGDIVQKFTTLQNLKVRRSVASEFWSFDTISWNLENCYLSPWNVLQCYLESTLQVGIVHELVGNGTEAETFFTWGKNISCSQSLPLFLLAFSCVLGKLYCKKQHWDLAERELQKAKQYLVTYGTNISCLKCRTMMEVTVDQHLGDLSLSIIDTASGKISPERLYHAEDLYKSALDKLNLSHWKNSVSCPKESTAESMVLGNTTVKDFRNGVCHMFSLCKDQVDINKPSREGSKCMESKKGRKPRNAPKPLSKDQGPILEKNVRSTRSMYRSSKNQNITSSDEIQFGHTKHLKGNNDCDYSTTFSPEDVLMKMRSCKLVAGCEEMCVCHKNRCWLCLPMEVMRSGLIKDFINMKWEFVRRRISIRLLTSLGHCLENHGQIHEAHEIILQSISILVSRNPFCLTSSSIPVTFLLDIIGKEISGDVFSIEHAELLYNISWLSLRAFSSKDTRIVCCDLSCIELPNIVGWLMLAFVLGREVPVLSQKVSRLLAVMFLLSSSSDLSPLPSSCKALSKNHWASYFHQASVEAHHNYQFFTSNSGTAKVQHLVDSEGSCVTGSTCVGAETKNLSRVAPESLQDLEEFVEKFFSNLPCTTVICISFLGGPYAILLQELLLYPSCVHAWILVTRMYSKGQPIVLLLPMDSIIEEISDDAANSGCSGFPHIKDLGGQWQCPWGSTVVDDMAPEFKLILEENYLSSSMFPFQDTKENRTIWWKRRKKLDHRLGKLLRNMEESWLGPWKYVLLGECSNCKGLDSIHKKLMCDLKSKCKMDVNENLLKVILGVSKSAFEECGYVLQLCLRNGCYIGRGEFCGKDKCWPSSNEAEKLSGMAFQLICKALEELEGLDCVAREPVVLVLDFDIQMLPWENIPILRNQEVYRMPSVGSISTTLDRSHHHQEQVGMAGAAFPYIDPLDAFYLLNPSGDLSSTQIELENWFRCQNLEGKAGYAPAAEELAAALKSHDLFIYFGHGSGTQYIPRHEIQKLRNCAATLLMGCSSGSLTLNGCYVPQGTPLSYLLAGSPAIIANLWEVTDKDIDRFGKAMLDSWLKERLSPCTSCVQSNLLEEFDSMSIKASKGNAKKKNSRKKLPEVCERGSNRNYCEHRPKIGSFMGQAREACTLPFLIGASPVCYGVPTGIRRKKNL</sequence>
<feature type="compositionally biased region" description="Basic and acidic residues" evidence="5">
    <location>
        <begin position="1317"/>
        <end position="1327"/>
    </location>
</feature>
<dbReference type="Pfam" id="PF25113">
    <property type="entry name" value="TPR_ESP1_2nd"/>
    <property type="match status" value="1"/>
</dbReference>
<dbReference type="GO" id="GO:0051307">
    <property type="term" value="P:meiotic chromosome separation"/>
    <property type="evidence" value="ECO:0007669"/>
    <property type="project" value="TreeGrafter"/>
</dbReference>
<feature type="domain" description="Peptidase C50" evidence="6">
    <location>
        <begin position="1997"/>
        <end position="2091"/>
    </location>
</feature>
<dbReference type="GO" id="GO:0006508">
    <property type="term" value="P:proteolysis"/>
    <property type="evidence" value="ECO:0007669"/>
    <property type="project" value="InterPro"/>
</dbReference>
<evidence type="ECO:0000313" key="7">
    <source>
        <dbReference type="Proteomes" id="UP001652623"/>
    </source>
</evidence>
<dbReference type="EC" id="3.4.22.49" evidence="2"/>
<evidence type="ECO:0000259" key="6">
    <source>
        <dbReference type="PROSITE" id="PS51700"/>
    </source>
</evidence>
<dbReference type="InterPro" id="IPR005314">
    <property type="entry name" value="Peptidase_C50"/>
</dbReference>
<dbReference type="PANTHER" id="PTHR12792">
    <property type="entry name" value="EXTRA SPINDLE POLES 1-RELATED"/>
    <property type="match status" value="1"/>
</dbReference>
<organism evidence="7 8">
    <name type="scientific">Ziziphus jujuba</name>
    <name type="common">Chinese jujube</name>
    <name type="synonym">Ziziphus sativa</name>
    <dbReference type="NCBI Taxonomy" id="326968"/>
    <lineage>
        <taxon>Eukaryota</taxon>
        <taxon>Viridiplantae</taxon>
        <taxon>Streptophyta</taxon>
        <taxon>Embryophyta</taxon>
        <taxon>Tracheophyta</taxon>
        <taxon>Spermatophyta</taxon>
        <taxon>Magnoliopsida</taxon>
        <taxon>eudicotyledons</taxon>
        <taxon>Gunneridae</taxon>
        <taxon>Pentapetalae</taxon>
        <taxon>rosids</taxon>
        <taxon>fabids</taxon>
        <taxon>Rosales</taxon>
        <taxon>Rhamnaceae</taxon>
        <taxon>Paliureae</taxon>
        <taxon>Ziziphus</taxon>
    </lineage>
</organism>
<dbReference type="InterPro" id="IPR030397">
    <property type="entry name" value="SEPARIN_core_dom"/>
</dbReference>
<evidence type="ECO:0000313" key="8">
    <source>
        <dbReference type="RefSeq" id="XP_015893624.3"/>
    </source>
</evidence>
<accession>A0A6P4AB70</accession>
<dbReference type="GO" id="GO:0005737">
    <property type="term" value="C:cytoplasm"/>
    <property type="evidence" value="ECO:0007669"/>
    <property type="project" value="TreeGrafter"/>
</dbReference>
<protein>
    <recommendedName>
        <fullName evidence="2">separase</fullName>
        <ecNumber evidence="2">3.4.22.49</ecNumber>
    </recommendedName>
</protein>
<dbReference type="InterPro" id="IPR056932">
    <property type="entry name" value="TPR_ESP1_2nd"/>
</dbReference>
<dbReference type="Pfam" id="PF03568">
    <property type="entry name" value="Separin_C"/>
    <property type="match status" value="1"/>
</dbReference>
<dbReference type="RefSeq" id="XP_015893624.3">
    <property type="nucleotide sequence ID" value="XM_016038138.4"/>
</dbReference>
<dbReference type="Pfam" id="PF25110">
    <property type="entry name" value="TPR_ESP1"/>
    <property type="match status" value="1"/>
</dbReference>
<dbReference type="FunCoup" id="A0A6P4AB70">
    <property type="interactions" value="729"/>
</dbReference>
<reference evidence="8" key="1">
    <citation type="submission" date="2025-08" db="UniProtKB">
        <authorList>
            <consortium name="RefSeq"/>
        </authorList>
    </citation>
    <scope>IDENTIFICATION</scope>
    <source>
        <tissue evidence="8">Seedling</tissue>
    </source>
</reference>
<dbReference type="KEGG" id="zju:107427758"/>
<comment type="catalytic activity">
    <reaction evidence="1">
        <text>All bonds known to be hydrolyzed by this endopeptidase have arginine in P1 and an acidic residue in P4. P6 is often occupied by an acidic residue or by a hydroxy-amino-acid residue, the phosphorylation of which enhances cleavage.</text>
        <dbReference type="EC" id="3.4.22.49"/>
    </reaction>
</comment>
<name>A0A6P4AB70_ZIZJJ</name>
<keyword evidence="3" id="KW-0378">Hydrolase</keyword>
<dbReference type="Proteomes" id="UP001652623">
    <property type="component" value="Chromosome 9"/>
</dbReference>
<dbReference type="InParanoid" id="A0A6P4AB70"/>
<feature type="region of interest" description="Disordered" evidence="5">
    <location>
        <begin position="1317"/>
        <end position="1351"/>
    </location>
</feature>
<dbReference type="GO" id="GO:0005634">
    <property type="term" value="C:nucleus"/>
    <property type="evidence" value="ECO:0007669"/>
    <property type="project" value="InterPro"/>
</dbReference>
<dbReference type="PANTHER" id="PTHR12792:SF0">
    <property type="entry name" value="SEPARIN"/>
    <property type="match status" value="1"/>
</dbReference>